<dbReference type="RefSeq" id="WP_014244308.1">
    <property type="nucleotide sequence ID" value="NC_016620.1"/>
</dbReference>
<proteinExistence type="predicted"/>
<dbReference type="EMBL" id="FQ312005">
    <property type="protein sequence ID" value="CBW26527.1"/>
    <property type="molecule type" value="Genomic_DNA"/>
</dbReference>
<dbReference type="HOGENOM" id="CLU_2232777_0_0_7"/>
<dbReference type="PATRIC" id="fig|862908.3.peg.1608"/>
<name>E1X1D6_HALMS</name>
<accession>E1X1D6</accession>
<protein>
    <submittedName>
        <fullName evidence="1">Uncharacterized protein</fullName>
    </submittedName>
</protein>
<dbReference type="Proteomes" id="UP000008963">
    <property type="component" value="Chromosome"/>
</dbReference>
<keyword evidence="2" id="KW-1185">Reference proteome</keyword>
<evidence type="ECO:0000313" key="1">
    <source>
        <dbReference type="EMBL" id="CBW26527.1"/>
    </source>
</evidence>
<organism evidence="1 2">
    <name type="scientific">Halobacteriovorax marinus (strain ATCC BAA-682 / DSM 15412 / SJ)</name>
    <name type="common">Bacteriovorax marinus</name>
    <dbReference type="NCBI Taxonomy" id="862908"/>
    <lineage>
        <taxon>Bacteria</taxon>
        <taxon>Pseudomonadati</taxon>
        <taxon>Bdellovibrionota</taxon>
        <taxon>Bacteriovoracia</taxon>
        <taxon>Bacteriovoracales</taxon>
        <taxon>Halobacteriovoraceae</taxon>
        <taxon>Halobacteriovorax</taxon>
    </lineage>
</organism>
<dbReference type="AlphaFoldDB" id="E1X1D6"/>
<evidence type="ECO:0000313" key="2">
    <source>
        <dbReference type="Proteomes" id="UP000008963"/>
    </source>
</evidence>
<reference evidence="2" key="1">
    <citation type="journal article" date="2013" name="ISME J.">
        <title>A small predatory core genome in the divergent marine Bacteriovorax marinus SJ and the terrestrial Bdellovibrio bacteriovorus.</title>
        <authorList>
            <person name="Crossman L.C."/>
            <person name="Chen H."/>
            <person name="Cerdeno-Tarraga A.M."/>
            <person name="Brooks K."/>
            <person name="Quail M.A."/>
            <person name="Pineiro S.A."/>
            <person name="Hobley L."/>
            <person name="Sockett R.E."/>
            <person name="Bentley S.D."/>
            <person name="Parkhill J."/>
            <person name="Williams H.N."/>
            <person name="Stine O.C."/>
        </authorList>
    </citation>
    <scope>NUCLEOTIDE SEQUENCE [LARGE SCALE GENOMIC DNA]</scope>
    <source>
        <strain evidence="2">ATCC BAA-682 / DSM 15412 / SJ</strain>
    </source>
</reference>
<sequence length="105" mass="12072">MANRHGSYNEVLSEKFNDKEYAREYLLNLVNEEELSLEDAISEVIKAMSLTKFAKLSGQSISQTSDFISKRQRWSSDKLIKITKKVFDLQVKLTIESSDYKSKAS</sequence>
<gene>
    <name evidence="1" type="ordered locus">BMS_1690</name>
</gene>
<dbReference type="KEGG" id="bmx:BMS_1690"/>